<evidence type="ECO:0000313" key="1">
    <source>
        <dbReference type="EMBL" id="CAG8580940.1"/>
    </source>
</evidence>
<organism evidence="1 2">
    <name type="scientific">Racocetra persica</name>
    <dbReference type="NCBI Taxonomy" id="160502"/>
    <lineage>
        <taxon>Eukaryota</taxon>
        <taxon>Fungi</taxon>
        <taxon>Fungi incertae sedis</taxon>
        <taxon>Mucoromycota</taxon>
        <taxon>Glomeromycotina</taxon>
        <taxon>Glomeromycetes</taxon>
        <taxon>Diversisporales</taxon>
        <taxon>Gigasporaceae</taxon>
        <taxon>Racocetra</taxon>
    </lineage>
</organism>
<comment type="caution">
    <text evidence="1">The sequence shown here is derived from an EMBL/GenBank/DDBJ whole genome shotgun (WGS) entry which is preliminary data.</text>
</comment>
<dbReference type="Proteomes" id="UP000789920">
    <property type="component" value="Unassembled WGS sequence"/>
</dbReference>
<evidence type="ECO:0000313" key="2">
    <source>
        <dbReference type="Proteomes" id="UP000789920"/>
    </source>
</evidence>
<accession>A0ACA9MG25</accession>
<sequence>PRCFNISFDILKGLVAFVLGASLIVVSSSRDVIFVVVVLYHVGSIV</sequence>
<reference evidence="1" key="1">
    <citation type="submission" date="2021-06" db="EMBL/GenBank/DDBJ databases">
        <authorList>
            <person name="Kallberg Y."/>
            <person name="Tangrot J."/>
            <person name="Rosling A."/>
        </authorList>
    </citation>
    <scope>NUCLEOTIDE SEQUENCE</scope>
    <source>
        <strain evidence="1">MA461A</strain>
    </source>
</reference>
<name>A0ACA9MG25_9GLOM</name>
<keyword evidence="2" id="KW-1185">Reference proteome</keyword>
<protein>
    <submittedName>
        <fullName evidence="1">23994_t:CDS:1</fullName>
    </submittedName>
</protein>
<gene>
    <name evidence="1" type="ORF">RPERSI_LOCUS5143</name>
</gene>
<proteinExistence type="predicted"/>
<feature type="non-terminal residue" evidence="1">
    <location>
        <position position="1"/>
    </location>
</feature>
<dbReference type="EMBL" id="CAJVQC010007560">
    <property type="protein sequence ID" value="CAG8580940.1"/>
    <property type="molecule type" value="Genomic_DNA"/>
</dbReference>